<evidence type="ECO:0000313" key="3">
    <source>
        <dbReference type="EMBL" id="SFJ09506.1"/>
    </source>
</evidence>
<dbReference type="AlphaFoldDB" id="A0A1I3NL70"/>
<organism evidence="3 4">
    <name type="scientific">Jannaschia pohangensis</name>
    <dbReference type="NCBI Taxonomy" id="390807"/>
    <lineage>
        <taxon>Bacteria</taxon>
        <taxon>Pseudomonadati</taxon>
        <taxon>Pseudomonadota</taxon>
        <taxon>Alphaproteobacteria</taxon>
        <taxon>Rhodobacterales</taxon>
        <taxon>Roseobacteraceae</taxon>
        <taxon>Jannaschia</taxon>
    </lineage>
</organism>
<name>A0A1I3NL70_9RHOB</name>
<dbReference type="RefSeq" id="WP_175484865.1">
    <property type="nucleotide sequence ID" value="NZ_FORA01000002.1"/>
</dbReference>
<dbReference type="InterPro" id="IPR028992">
    <property type="entry name" value="Hedgehog/Intein_dom"/>
</dbReference>
<dbReference type="EMBL" id="FORA01000002">
    <property type="protein sequence ID" value="SFJ09506.1"/>
    <property type="molecule type" value="Genomic_DNA"/>
</dbReference>
<sequence>MPTSQFYIYDAAALPYNASNGTFTFDPNYNFRDDRVLLEITDDDAFLDGDEKNNEVGEDANQTGTATRPDGTLVASGKIYGEEYAILRAPDGTTIYIDRIEIRGQHIGYSPSQPLQPGVTYTFIGGDDIDNSLLSRDGADTRMTYAEYEAQSVACFAPGTRIETAGGAVPVEWLRPGDQVVTLDGGPLPVRWVGGVGAPNAPAFRIAAGALPGQPQGAALVVSPHHRLLLRSGLGEMMFGVSEVFAAARHLLGLPGVTLLHLPRTGRFHHLLLDRHCVVRANGIWTESLFLGDNSAALAGLSVPGDLCCDLSAGHRRAARRCLRAAEAQALIRSETGHRLFPQEAGRRGIGRVIG</sequence>
<accession>A0A1I3NL70</accession>
<feature type="domain" description="Hedgehog/Intein (Hint)" evidence="2">
    <location>
        <begin position="155"/>
        <end position="292"/>
    </location>
</feature>
<gene>
    <name evidence="3" type="ORF">SAMN04488095_2176</name>
</gene>
<evidence type="ECO:0000313" key="4">
    <source>
        <dbReference type="Proteomes" id="UP000199110"/>
    </source>
</evidence>
<keyword evidence="4" id="KW-1185">Reference proteome</keyword>
<reference evidence="3 4" key="1">
    <citation type="submission" date="2016-10" db="EMBL/GenBank/DDBJ databases">
        <authorList>
            <person name="de Groot N.N."/>
        </authorList>
    </citation>
    <scope>NUCLEOTIDE SEQUENCE [LARGE SCALE GENOMIC DNA]</scope>
    <source>
        <strain evidence="3 4">DSM 19073</strain>
    </source>
</reference>
<protein>
    <submittedName>
        <fullName evidence="3">Hint domain-containing protein</fullName>
    </submittedName>
</protein>
<dbReference type="STRING" id="390807.SAMN04488095_2176"/>
<dbReference type="SUPFAM" id="SSF51294">
    <property type="entry name" value="Hedgehog/intein (Hint) domain"/>
    <property type="match status" value="1"/>
</dbReference>
<evidence type="ECO:0000256" key="1">
    <source>
        <dbReference type="SAM" id="MobiDB-lite"/>
    </source>
</evidence>
<proteinExistence type="predicted"/>
<dbReference type="Pfam" id="PF13403">
    <property type="entry name" value="Hint_2"/>
    <property type="match status" value="1"/>
</dbReference>
<evidence type="ECO:0000259" key="2">
    <source>
        <dbReference type="Pfam" id="PF13403"/>
    </source>
</evidence>
<feature type="region of interest" description="Disordered" evidence="1">
    <location>
        <begin position="47"/>
        <end position="69"/>
    </location>
</feature>
<dbReference type="Proteomes" id="UP000199110">
    <property type="component" value="Unassembled WGS sequence"/>
</dbReference>
<dbReference type="InterPro" id="IPR036844">
    <property type="entry name" value="Hint_dom_sf"/>
</dbReference>